<name>A0A2T6C4B1_9FLAO</name>
<dbReference type="AlphaFoldDB" id="A0A2T6C4B1"/>
<evidence type="ECO:0000313" key="2">
    <source>
        <dbReference type="Proteomes" id="UP000244090"/>
    </source>
</evidence>
<accession>A0A2T6C4B1</accession>
<evidence type="ECO:0000313" key="1">
    <source>
        <dbReference type="EMBL" id="PTX63117.1"/>
    </source>
</evidence>
<organism evidence="1 2">
    <name type="scientific">Kordia periserrulae</name>
    <dbReference type="NCBI Taxonomy" id="701523"/>
    <lineage>
        <taxon>Bacteria</taxon>
        <taxon>Pseudomonadati</taxon>
        <taxon>Bacteroidota</taxon>
        <taxon>Flavobacteriia</taxon>
        <taxon>Flavobacteriales</taxon>
        <taxon>Flavobacteriaceae</taxon>
        <taxon>Kordia</taxon>
    </lineage>
</organism>
<gene>
    <name evidence="1" type="ORF">C8N46_102520</name>
</gene>
<dbReference type="EMBL" id="QBKT01000002">
    <property type="protein sequence ID" value="PTX63117.1"/>
    <property type="molecule type" value="Genomic_DNA"/>
</dbReference>
<keyword evidence="2" id="KW-1185">Reference proteome</keyword>
<dbReference type="OrthoDB" id="797757at2"/>
<sequence length="124" mass="13322">MVNTICLQKAVEWTTAWRAQGGTFTDYEDLKGFLIPLADLKEVIAEPNVANIRAYIGVDDTDGHRPHLVIVGVNAAGEDIIYKAAGDGCDDNDGSVNTGLYDFSQPCPTTCDINSPLYGLKKGS</sequence>
<proteinExistence type="predicted"/>
<protein>
    <submittedName>
        <fullName evidence="1">Uncharacterized protein</fullName>
    </submittedName>
</protein>
<reference evidence="1 2" key="1">
    <citation type="submission" date="2018-04" db="EMBL/GenBank/DDBJ databases">
        <title>Genomic Encyclopedia of Archaeal and Bacterial Type Strains, Phase II (KMG-II): from individual species to whole genera.</title>
        <authorList>
            <person name="Goeker M."/>
        </authorList>
    </citation>
    <scope>NUCLEOTIDE SEQUENCE [LARGE SCALE GENOMIC DNA]</scope>
    <source>
        <strain evidence="1 2">DSM 25731</strain>
    </source>
</reference>
<dbReference type="Proteomes" id="UP000244090">
    <property type="component" value="Unassembled WGS sequence"/>
</dbReference>
<dbReference type="RefSeq" id="WP_108114072.1">
    <property type="nucleotide sequence ID" value="NZ_QBKT01000002.1"/>
</dbReference>
<comment type="caution">
    <text evidence="1">The sequence shown here is derived from an EMBL/GenBank/DDBJ whole genome shotgun (WGS) entry which is preliminary data.</text>
</comment>